<name>A0AAU7C8R4_9BACT</name>
<proteinExistence type="predicted"/>
<dbReference type="EMBL" id="CP155447">
    <property type="protein sequence ID" value="XBH01556.1"/>
    <property type="molecule type" value="Genomic_DNA"/>
</dbReference>
<feature type="region of interest" description="Disordered" evidence="1">
    <location>
        <begin position="1"/>
        <end position="20"/>
    </location>
</feature>
<reference evidence="2" key="1">
    <citation type="submission" date="2024-05" db="EMBL/GenBank/DDBJ databases">
        <title>Planctomycetes of the genus Singulisphaera possess chitinolytic capabilities.</title>
        <authorList>
            <person name="Ivanova A."/>
        </authorList>
    </citation>
    <scope>NUCLEOTIDE SEQUENCE</scope>
    <source>
        <strain evidence="2">Ch08T</strain>
    </source>
</reference>
<organism evidence="2">
    <name type="scientific">Singulisphaera sp. Ch08</name>
    <dbReference type="NCBI Taxonomy" id="3120278"/>
    <lineage>
        <taxon>Bacteria</taxon>
        <taxon>Pseudomonadati</taxon>
        <taxon>Planctomycetota</taxon>
        <taxon>Planctomycetia</taxon>
        <taxon>Isosphaerales</taxon>
        <taxon>Isosphaeraceae</taxon>
        <taxon>Singulisphaera</taxon>
    </lineage>
</organism>
<feature type="compositionally biased region" description="Basic and acidic residues" evidence="1">
    <location>
        <begin position="1"/>
        <end position="19"/>
    </location>
</feature>
<dbReference type="RefSeq" id="WP_406694295.1">
    <property type="nucleotide sequence ID" value="NZ_CP155447.1"/>
</dbReference>
<sequence length="47" mass="5112">MNAHLLDQDPGHAQGERSGGKLGIDVQQAHQLALLLEEFIAMFRVVG</sequence>
<accession>A0AAU7C8R4</accession>
<dbReference type="AlphaFoldDB" id="A0AAU7C8R4"/>
<evidence type="ECO:0000313" key="2">
    <source>
        <dbReference type="EMBL" id="XBH01556.1"/>
    </source>
</evidence>
<gene>
    <name evidence="2" type="ORF">V5E97_24790</name>
</gene>
<protein>
    <submittedName>
        <fullName evidence="2">Uncharacterized protein</fullName>
    </submittedName>
</protein>
<evidence type="ECO:0000256" key="1">
    <source>
        <dbReference type="SAM" id="MobiDB-lite"/>
    </source>
</evidence>